<dbReference type="EMBL" id="FNHF01000001">
    <property type="protein sequence ID" value="SDL99203.1"/>
    <property type="molecule type" value="Genomic_DNA"/>
</dbReference>
<proteinExistence type="predicted"/>
<dbReference type="STRING" id="482461.SAMN05216244_1469"/>
<dbReference type="RefSeq" id="WP_074598121.1">
    <property type="nucleotide sequence ID" value="NZ_FNHF01000001.1"/>
</dbReference>
<accession>A0A1G9PKW4</accession>
<dbReference type="AlphaFoldDB" id="A0A1G9PKW4"/>
<dbReference type="OrthoDB" id="2455313at2"/>
<sequence length="62" mass="6851">MNFTVHNWDLHVGNIEVTAVSSSSTLLVGDNEKINLSSFFDTPPESYIVGSLVPLSRSIEER</sequence>
<keyword evidence="2" id="KW-1185">Reference proteome</keyword>
<name>A0A1G9PKW4_9BACI</name>
<evidence type="ECO:0000313" key="1">
    <source>
        <dbReference type="EMBL" id="SDL99203.1"/>
    </source>
</evidence>
<evidence type="ECO:0000313" key="2">
    <source>
        <dbReference type="Proteomes" id="UP000182347"/>
    </source>
</evidence>
<protein>
    <submittedName>
        <fullName evidence="1">Spore germination protein PD</fullName>
    </submittedName>
</protein>
<reference evidence="2" key="1">
    <citation type="submission" date="2016-10" db="EMBL/GenBank/DDBJ databases">
        <authorList>
            <person name="Varghese N."/>
            <person name="Submissions S."/>
        </authorList>
    </citation>
    <scope>NUCLEOTIDE SEQUENCE [LARGE SCALE GENOMIC DNA]</scope>
    <source>
        <strain evidence="2">CGMCC 1.6199</strain>
    </source>
</reference>
<organism evidence="1 2">
    <name type="scientific">Sediminibacillus halophilus</name>
    <dbReference type="NCBI Taxonomy" id="482461"/>
    <lineage>
        <taxon>Bacteria</taxon>
        <taxon>Bacillati</taxon>
        <taxon>Bacillota</taxon>
        <taxon>Bacilli</taxon>
        <taxon>Bacillales</taxon>
        <taxon>Bacillaceae</taxon>
        <taxon>Sediminibacillus</taxon>
    </lineage>
</organism>
<gene>
    <name evidence="1" type="ORF">SAMN05216244_1469</name>
</gene>
<dbReference type="Proteomes" id="UP000182347">
    <property type="component" value="Unassembled WGS sequence"/>
</dbReference>